<organism evidence="1 2">
    <name type="scientific">Roseateles amylovorans</name>
    <dbReference type="NCBI Taxonomy" id="2978473"/>
    <lineage>
        <taxon>Bacteria</taxon>
        <taxon>Pseudomonadati</taxon>
        <taxon>Pseudomonadota</taxon>
        <taxon>Betaproteobacteria</taxon>
        <taxon>Burkholderiales</taxon>
        <taxon>Sphaerotilaceae</taxon>
        <taxon>Roseateles</taxon>
    </lineage>
</organism>
<keyword evidence="2" id="KW-1185">Reference proteome</keyword>
<evidence type="ECO:0000313" key="2">
    <source>
        <dbReference type="Proteomes" id="UP001064933"/>
    </source>
</evidence>
<proteinExistence type="predicted"/>
<dbReference type="EMBL" id="CP104562">
    <property type="protein sequence ID" value="UXH78599.1"/>
    <property type="molecule type" value="Genomic_DNA"/>
</dbReference>
<name>A0ABY6AZK1_9BURK</name>
<evidence type="ECO:0000313" key="1">
    <source>
        <dbReference type="EMBL" id="UXH78599.1"/>
    </source>
</evidence>
<dbReference type="RefSeq" id="WP_261758430.1">
    <property type="nucleotide sequence ID" value="NZ_CP104562.2"/>
</dbReference>
<protein>
    <submittedName>
        <fullName evidence="1">Uncharacterized protein</fullName>
    </submittedName>
</protein>
<reference evidence="1" key="1">
    <citation type="submission" date="2022-10" db="EMBL/GenBank/DDBJ databases">
        <title>Characterization and whole genome sequencing of a new Roseateles species, isolated from fresh water.</title>
        <authorList>
            <person name="Guliayeva D.Y."/>
            <person name="Akhremchuk A.E."/>
            <person name="Sikolenko M.A."/>
            <person name="Valentovich L.N."/>
            <person name="Sidarenka A.V."/>
        </authorList>
    </citation>
    <scope>NUCLEOTIDE SEQUENCE</scope>
    <source>
        <strain evidence="1">BIM B-1768</strain>
    </source>
</reference>
<accession>A0ABY6AZK1</accession>
<sequence>MDEVPMNPKVRLKSFNGTLTMPNGCKPTENYWMLIGQVGAVMSSANLQRRVLVQFDNPAALLGLHCHNEIPNSLLIRESDLEPVN</sequence>
<gene>
    <name evidence="1" type="ORF">N4261_01270</name>
</gene>
<dbReference type="Proteomes" id="UP001064933">
    <property type="component" value="Chromosome"/>
</dbReference>